<dbReference type="SUPFAM" id="SSF46689">
    <property type="entry name" value="Homeodomain-like"/>
    <property type="match status" value="1"/>
</dbReference>
<organism evidence="6 7">
    <name type="scientific">Acinetobacter defluvii</name>
    <dbReference type="NCBI Taxonomy" id="1871111"/>
    <lineage>
        <taxon>Bacteria</taxon>
        <taxon>Pseudomonadati</taxon>
        <taxon>Pseudomonadota</taxon>
        <taxon>Gammaproteobacteria</taxon>
        <taxon>Moraxellales</taxon>
        <taxon>Moraxellaceae</taxon>
        <taxon>Acinetobacter</taxon>
    </lineage>
</organism>
<dbReference type="PANTHER" id="PTHR30055">
    <property type="entry name" value="HTH-TYPE TRANSCRIPTIONAL REGULATOR RUTR"/>
    <property type="match status" value="1"/>
</dbReference>
<sequence length="206" mass="23657">MQAHVGRPKDLEKRKLILEAAKALFLLHGYHGSSMNQIAKAAGVTKLTVYNHFQDKENLFTCAIEQTCEESINARPLCLNAHSDFNACFYQACELAMNIIYLPEAIKLDHLLLELAAEKNPLALQFYNVSHQRMCNVWQDFFQQATRFKFLRPDAIEKQTDLILSLLLGVRHHEVLLGIRPSPDQQEKHLIIQDSIDLFLLRYSPV</sequence>
<dbReference type="InterPro" id="IPR050109">
    <property type="entry name" value="HTH-type_TetR-like_transc_reg"/>
</dbReference>
<evidence type="ECO:0000256" key="1">
    <source>
        <dbReference type="ARBA" id="ARBA00023015"/>
    </source>
</evidence>
<dbReference type="InterPro" id="IPR009057">
    <property type="entry name" value="Homeodomain-like_sf"/>
</dbReference>
<evidence type="ECO:0000313" key="7">
    <source>
        <dbReference type="Proteomes" id="UP000245977"/>
    </source>
</evidence>
<keyword evidence="3" id="KW-0804">Transcription</keyword>
<feature type="domain" description="HTH tetR-type" evidence="5">
    <location>
        <begin position="11"/>
        <end position="71"/>
    </location>
</feature>
<dbReference type="FunFam" id="1.10.10.60:FF:000141">
    <property type="entry name" value="TetR family transcriptional regulator"/>
    <property type="match status" value="1"/>
</dbReference>
<keyword evidence="1" id="KW-0805">Transcription regulation</keyword>
<evidence type="ECO:0000259" key="5">
    <source>
        <dbReference type="PROSITE" id="PS50977"/>
    </source>
</evidence>
<protein>
    <submittedName>
        <fullName evidence="6">TetR/AcrR family transcriptional regulator</fullName>
    </submittedName>
</protein>
<keyword evidence="7" id="KW-1185">Reference proteome</keyword>
<dbReference type="KEGG" id="adv:DJ533_18320"/>
<dbReference type="STRING" id="1871111.GCA_001704615_00651"/>
<dbReference type="PANTHER" id="PTHR30055:SF146">
    <property type="entry name" value="HTH-TYPE TRANSCRIPTIONAL DUAL REGULATOR CECR"/>
    <property type="match status" value="1"/>
</dbReference>
<dbReference type="GO" id="GO:0000976">
    <property type="term" value="F:transcription cis-regulatory region binding"/>
    <property type="evidence" value="ECO:0007669"/>
    <property type="project" value="TreeGrafter"/>
</dbReference>
<dbReference type="Gene3D" id="1.10.357.10">
    <property type="entry name" value="Tetracycline Repressor, domain 2"/>
    <property type="match status" value="1"/>
</dbReference>
<gene>
    <name evidence="6" type="ORF">DJ533_18320</name>
</gene>
<evidence type="ECO:0000313" key="6">
    <source>
        <dbReference type="EMBL" id="AWL30372.1"/>
    </source>
</evidence>
<dbReference type="GO" id="GO:0003700">
    <property type="term" value="F:DNA-binding transcription factor activity"/>
    <property type="evidence" value="ECO:0007669"/>
    <property type="project" value="TreeGrafter"/>
</dbReference>
<dbReference type="InterPro" id="IPR039536">
    <property type="entry name" value="TetR_C_Proteobacteria"/>
</dbReference>
<keyword evidence="2 4" id="KW-0238">DNA-binding</keyword>
<dbReference type="PRINTS" id="PR00455">
    <property type="entry name" value="HTHTETR"/>
</dbReference>
<dbReference type="Pfam" id="PF14246">
    <property type="entry name" value="TetR_C_7"/>
    <property type="match status" value="1"/>
</dbReference>
<dbReference type="InterPro" id="IPR001647">
    <property type="entry name" value="HTH_TetR"/>
</dbReference>
<dbReference type="OrthoDB" id="8535430at2"/>
<dbReference type="Pfam" id="PF00440">
    <property type="entry name" value="TetR_N"/>
    <property type="match status" value="1"/>
</dbReference>
<evidence type="ECO:0000256" key="2">
    <source>
        <dbReference type="ARBA" id="ARBA00023125"/>
    </source>
</evidence>
<name>A0A2S2FJ45_9GAMM</name>
<dbReference type="EMBL" id="CP029397">
    <property type="protein sequence ID" value="AWL30372.1"/>
    <property type="molecule type" value="Genomic_DNA"/>
</dbReference>
<proteinExistence type="predicted"/>
<accession>A0A2S2FJ45</accession>
<evidence type="ECO:0000256" key="4">
    <source>
        <dbReference type="PROSITE-ProRule" id="PRU00335"/>
    </source>
</evidence>
<dbReference type="AlphaFoldDB" id="A0A2S2FJ45"/>
<dbReference type="Proteomes" id="UP000245977">
    <property type="component" value="Chromosome"/>
</dbReference>
<dbReference type="PROSITE" id="PS50977">
    <property type="entry name" value="HTH_TETR_2"/>
    <property type="match status" value="1"/>
</dbReference>
<reference evidence="6" key="1">
    <citation type="submission" date="2019-08" db="EMBL/GenBank/DDBJ databases">
        <title>The complete genome of Acinetobacter defluvii strain WCHAD010030.</title>
        <authorList>
            <person name="Hu Y."/>
            <person name="Qin J."/>
            <person name="Feng Y."/>
            <person name="Zong Z."/>
        </authorList>
    </citation>
    <scope>NUCLEOTIDE SEQUENCE</scope>
    <source>
        <strain evidence="6">WCHA30</strain>
    </source>
</reference>
<dbReference type="RefSeq" id="WP_065994555.1">
    <property type="nucleotide sequence ID" value="NZ_CP029397.2"/>
</dbReference>
<evidence type="ECO:0000256" key="3">
    <source>
        <dbReference type="ARBA" id="ARBA00023163"/>
    </source>
</evidence>
<feature type="DNA-binding region" description="H-T-H motif" evidence="4">
    <location>
        <begin position="34"/>
        <end position="53"/>
    </location>
</feature>